<evidence type="ECO:0000313" key="2">
    <source>
        <dbReference type="Proteomes" id="UP000887540"/>
    </source>
</evidence>
<evidence type="ECO:0000313" key="3">
    <source>
        <dbReference type="WBParaSite" id="ACRNAN_scaffold7222.g32356.t1"/>
    </source>
</evidence>
<comment type="similarity">
    <text evidence="1">Belongs to the heparin-binding growth factors family.</text>
</comment>
<dbReference type="Gene3D" id="2.80.10.50">
    <property type="match status" value="1"/>
</dbReference>
<dbReference type="Proteomes" id="UP000887540">
    <property type="component" value="Unplaced"/>
</dbReference>
<dbReference type="InterPro" id="IPR002209">
    <property type="entry name" value="Fibroblast_GF_fam"/>
</dbReference>
<reference evidence="3" key="1">
    <citation type="submission" date="2022-11" db="UniProtKB">
        <authorList>
            <consortium name="WormBaseParasite"/>
        </authorList>
    </citation>
    <scope>IDENTIFICATION</scope>
</reference>
<dbReference type="PANTHER" id="PTHR11486">
    <property type="entry name" value="FIBROBLAST GROWTH FACTOR"/>
    <property type="match status" value="1"/>
</dbReference>
<dbReference type="AlphaFoldDB" id="A0A914EE91"/>
<dbReference type="Pfam" id="PF00167">
    <property type="entry name" value="FGF"/>
    <property type="match status" value="1"/>
</dbReference>
<dbReference type="SMART" id="SM00442">
    <property type="entry name" value="FGF"/>
    <property type="match status" value="1"/>
</dbReference>
<sequence length="259" mass="29969">MLQRFFNAVTGDLAVIAHTTFVCLSAFCIISCTKINNAISSATPIMAIDETVLLESLQEHLRERARNSVPKPQPLIGVAVWQLYNHCSNGFLQSFFKNVNARGELSNDCLLNFVVQIDSNGAILLKHVLSQKYICFNRRKRITTRDDPHDHKCRFYEHITKNGYTQLESAWFPGIYLGFNRKGRFQDPTKYFEKRKCFFYTKMEKFITDSEFRRCVEPISSDNDSSPPRSTEIAHLPHSESQRMLYELSRDSLLQRIQA</sequence>
<proteinExistence type="inferred from homology"/>
<accession>A0A914EE91</accession>
<dbReference type="GO" id="GO:0008083">
    <property type="term" value="F:growth factor activity"/>
    <property type="evidence" value="ECO:0007669"/>
    <property type="project" value="InterPro"/>
</dbReference>
<protein>
    <submittedName>
        <fullName evidence="3">Fibroblast growth factor 17</fullName>
    </submittedName>
</protein>
<keyword evidence="2" id="KW-1185">Reference proteome</keyword>
<dbReference type="CDD" id="cd23307">
    <property type="entry name" value="beta-trefoil_FGF8-like"/>
    <property type="match status" value="1"/>
</dbReference>
<dbReference type="WBParaSite" id="ACRNAN_scaffold7222.g32356.t1">
    <property type="protein sequence ID" value="ACRNAN_scaffold7222.g32356.t1"/>
    <property type="gene ID" value="ACRNAN_scaffold7222.g32356"/>
</dbReference>
<name>A0A914EE91_9BILA</name>
<dbReference type="InterPro" id="IPR008996">
    <property type="entry name" value="IL1/FGF"/>
</dbReference>
<evidence type="ECO:0000256" key="1">
    <source>
        <dbReference type="ARBA" id="ARBA00007936"/>
    </source>
</evidence>
<dbReference type="SUPFAM" id="SSF50353">
    <property type="entry name" value="Cytokine"/>
    <property type="match status" value="1"/>
</dbReference>
<organism evidence="2 3">
    <name type="scientific">Acrobeloides nanus</name>
    <dbReference type="NCBI Taxonomy" id="290746"/>
    <lineage>
        <taxon>Eukaryota</taxon>
        <taxon>Metazoa</taxon>
        <taxon>Ecdysozoa</taxon>
        <taxon>Nematoda</taxon>
        <taxon>Chromadorea</taxon>
        <taxon>Rhabditida</taxon>
        <taxon>Tylenchina</taxon>
        <taxon>Cephalobomorpha</taxon>
        <taxon>Cephaloboidea</taxon>
        <taxon>Cephalobidae</taxon>
        <taxon>Acrobeloides</taxon>
    </lineage>
</organism>